<sequence length="273" mass="30008">MAGYIFRAEDIDTSKPHSARMYDYFLGGKTHYEVDALAAEKVLAVWPRAKVWARANRSFMHRSTHWLAAEAGIRQFLDIGTGVPTEPNLHQIAQRVAPDSRVVYADHDPIVLTYADALLRSAPAGRAAYLHADVLRPETIFDAPVLHDTIDLSQPVALSLNALLHFVPDEKGPYELVAHLVDQLAPGSYLALSHGAPDDDPVTTARVTELYRSSGITVVGRTQDQVTRFFDGLELVEPGVTMISAWKSEIDQPLTEVIDAEVSLFAGVARKVS</sequence>
<organism evidence="1 2">
    <name type="scientific">Streptomyces zagrosensis</name>
    <dbReference type="NCBI Taxonomy" id="1042984"/>
    <lineage>
        <taxon>Bacteria</taxon>
        <taxon>Bacillati</taxon>
        <taxon>Actinomycetota</taxon>
        <taxon>Actinomycetes</taxon>
        <taxon>Kitasatosporales</taxon>
        <taxon>Streptomycetaceae</taxon>
        <taxon>Streptomyces</taxon>
    </lineage>
</organism>
<dbReference type="EMBL" id="JACHJL010000003">
    <property type="protein sequence ID" value="MBB5934620.1"/>
    <property type="molecule type" value="Genomic_DNA"/>
</dbReference>
<dbReference type="InterPro" id="IPR029063">
    <property type="entry name" value="SAM-dependent_MTases_sf"/>
</dbReference>
<accession>A0A7W9UX61</accession>
<evidence type="ECO:0000313" key="2">
    <source>
        <dbReference type="Proteomes" id="UP000588098"/>
    </source>
</evidence>
<name>A0A7W9UX61_9ACTN</name>
<dbReference type="AlphaFoldDB" id="A0A7W9UX61"/>
<dbReference type="GO" id="GO:0008168">
    <property type="term" value="F:methyltransferase activity"/>
    <property type="evidence" value="ECO:0007669"/>
    <property type="project" value="UniProtKB-KW"/>
</dbReference>
<dbReference type="RefSeq" id="WP_184570252.1">
    <property type="nucleotide sequence ID" value="NZ_JACHJL010000003.1"/>
</dbReference>
<proteinExistence type="predicted"/>
<keyword evidence="1" id="KW-0489">Methyltransferase</keyword>
<dbReference type="Gene3D" id="3.40.50.150">
    <property type="entry name" value="Vaccinia Virus protein VP39"/>
    <property type="match status" value="1"/>
</dbReference>
<reference evidence="1 2" key="1">
    <citation type="submission" date="2020-08" db="EMBL/GenBank/DDBJ databases">
        <title>Genomic Encyclopedia of Type Strains, Phase III (KMG-III): the genomes of soil and plant-associated and newly described type strains.</title>
        <authorList>
            <person name="Whitman W."/>
        </authorList>
    </citation>
    <scope>NUCLEOTIDE SEQUENCE [LARGE SCALE GENOMIC DNA]</scope>
    <source>
        <strain evidence="1 2">CECT 8305</strain>
    </source>
</reference>
<dbReference type="SUPFAM" id="SSF53335">
    <property type="entry name" value="S-adenosyl-L-methionine-dependent methyltransferases"/>
    <property type="match status" value="1"/>
</dbReference>
<dbReference type="Pfam" id="PF04672">
    <property type="entry name" value="Methyltransf_19"/>
    <property type="match status" value="1"/>
</dbReference>
<dbReference type="InterPro" id="IPR006764">
    <property type="entry name" value="SAM_dep_MeTrfase_SAV2177_type"/>
</dbReference>
<gene>
    <name evidence="1" type="ORF">FHS42_001667</name>
</gene>
<protein>
    <submittedName>
        <fullName evidence="1">Trans-aconitate methyltransferase</fullName>
    </submittedName>
</protein>
<keyword evidence="2" id="KW-1185">Reference proteome</keyword>
<dbReference type="Proteomes" id="UP000588098">
    <property type="component" value="Unassembled WGS sequence"/>
</dbReference>
<dbReference type="PIRSF" id="PIRSF017393">
    <property type="entry name" value="MTase_SAV2177"/>
    <property type="match status" value="1"/>
</dbReference>
<keyword evidence="1" id="KW-0808">Transferase</keyword>
<dbReference type="GO" id="GO:0032259">
    <property type="term" value="P:methylation"/>
    <property type="evidence" value="ECO:0007669"/>
    <property type="project" value="UniProtKB-KW"/>
</dbReference>
<evidence type="ECO:0000313" key="1">
    <source>
        <dbReference type="EMBL" id="MBB5934620.1"/>
    </source>
</evidence>
<comment type="caution">
    <text evidence="1">The sequence shown here is derived from an EMBL/GenBank/DDBJ whole genome shotgun (WGS) entry which is preliminary data.</text>
</comment>